<feature type="non-terminal residue" evidence="2">
    <location>
        <position position="92"/>
    </location>
</feature>
<evidence type="ECO:0000256" key="1">
    <source>
        <dbReference type="SAM" id="MobiDB-lite"/>
    </source>
</evidence>
<protein>
    <submittedName>
        <fullName evidence="2">Uncharacterized protein</fullName>
    </submittedName>
</protein>
<name>A0A9P8FEI4_AURME</name>
<evidence type="ECO:0000313" key="3">
    <source>
        <dbReference type="Proteomes" id="UP000729357"/>
    </source>
</evidence>
<sequence length="92" mass="9889">MPSNPFSRLTSNSSSSDTASINTTSSTSSWTKLLQKTNPVSTYSTISSSSTSTLDAKSNSKTKDTLSPGEKQKIKQQDRMSMQVLATHAALR</sequence>
<accession>A0A9P8FEI4</accession>
<reference evidence="2" key="1">
    <citation type="journal article" date="2021" name="J Fungi (Basel)">
        <title>Virulence traits and population genomics of the black yeast Aureobasidium melanogenum.</title>
        <authorList>
            <person name="Cernosa A."/>
            <person name="Sun X."/>
            <person name="Gostincar C."/>
            <person name="Fang C."/>
            <person name="Gunde-Cimerman N."/>
            <person name="Song Z."/>
        </authorList>
    </citation>
    <scope>NUCLEOTIDE SEQUENCE</scope>
    <source>
        <strain evidence="2">EXF-9298</strain>
    </source>
</reference>
<feature type="compositionally biased region" description="Low complexity" evidence="1">
    <location>
        <begin position="1"/>
        <end position="31"/>
    </location>
</feature>
<reference evidence="2" key="2">
    <citation type="submission" date="2021-08" db="EMBL/GenBank/DDBJ databases">
        <authorList>
            <person name="Gostincar C."/>
            <person name="Sun X."/>
            <person name="Song Z."/>
            <person name="Gunde-Cimerman N."/>
        </authorList>
    </citation>
    <scope>NUCLEOTIDE SEQUENCE</scope>
    <source>
        <strain evidence="2">EXF-9298</strain>
    </source>
</reference>
<dbReference type="AlphaFoldDB" id="A0A9P8FEI4"/>
<dbReference type="EMBL" id="JAHFXS010003028">
    <property type="protein sequence ID" value="KAG9969871.1"/>
    <property type="molecule type" value="Genomic_DNA"/>
</dbReference>
<evidence type="ECO:0000313" key="2">
    <source>
        <dbReference type="EMBL" id="KAG9969871.1"/>
    </source>
</evidence>
<dbReference type="Proteomes" id="UP000729357">
    <property type="component" value="Unassembled WGS sequence"/>
</dbReference>
<organism evidence="2 3">
    <name type="scientific">Aureobasidium melanogenum</name>
    <name type="common">Aureobasidium pullulans var. melanogenum</name>
    <dbReference type="NCBI Taxonomy" id="46634"/>
    <lineage>
        <taxon>Eukaryota</taxon>
        <taxon>Fungi</taxon>
        <taxon>Dikarya</taxon>
        <taxon>Ascomycota</taxon>
        <taxon>Pezizomycotina</taxon>
        <taxon>Dothideomycetes</taxon>
        <taxon>Dothideomycetidae</taxon>
        <taxon>Dothideales</taxon>
        <taxon>Saccotheciaceae</taxon>
        <taxon>Aureobasidium</taxon>
    </lineage>
</organism>
<gene>
    <name evidence="2" type="ORF">KCU98_g14849</name>
</gene>
<feature type="compositionally biased region" description="Low complexity" evidence="1">
    <location>
        <begin position="41"/>
        <end position="59"/>
    </location>
</feature>
<keyword evidence="3" id="KW-1185">Reference proteome</keyword>
<feature type="region of interest" description="Disordered" evidence="1">
    <location>
        <begin position="1"/>
        <end position="92"/>
    </location>
</feature>
<comment type="caution">
    <text evidence="2">The sequence shown here is derived from an EMBL/GenBank/DDBJ whole genome shotgun (WGS) entry which is preliminary data.</text>
</comment>
<proteinExistence type="predicted"/>